<evidence type="ECO:0000256" key="4">
    <source>
        <dbReference type="ARBA" id="ARBA00035135"/>
    </source>
</evidence>
<evidence type="ECO:0000313" key="5">
    <source>
        <dbReference type="EMBL" id="PIU32963.1"/>
    </source>
</evidence>
<evidence type="ECO:0000313" key="6">
    <source>
        <dbReference type="Proteomes" id="UP000229559"/>
    </source>
</evidence>
<dbReference type="Gene3D" id="1.20.5.1150">
    <property type="entry name" value="Ribosomal protein S8"/>
    <property type="match status" value="1"/>
</dbReference>
<reference evidence="6" key="1">
    <citation type="submission" date="2017-09" db="EMBL/GenBank/DDBJ databases">
        <title>Depth-based differentiation of microbial function through sediment-hosted aquifers and enrichment of novel symbionts in the deep terrestrial subsurface.</title>
        <authorList>
            <person name="Probst A.J."/>
            <person name="Ladd B."/>
            <person name="Jarett J.K."/>
            <person name="Geller-Mcgrath D.E."/>
            <person name="Sieber C.M.K."/>
            <person name="Emerson J.B."/>
            <person name="Anantharaman K."/>
            <person name="Thomas B.C."/>
            <person name="Malmstrom R."/>
            <person name="Stieglmeier M."/>
            <person name="Klingl A."/>
            <person name="Woyke T."/>
            <person name="Ryan C.M."/>
            <person name="Banfield J.F."/>
        </authorList>
    </citation>
    <scope>NUCLEOTIDE SEQUENCE [LARGE SCALE GENOMIC DNA]</scope>
</reference>
<protein>
    <recommendedName>
        <fullName evidence="4">Small ribosomal subunit protein bS21</fullName>
    </recommendedName>
</protein>
<keyword evidence="3" id="KW-0687">Ribonucleoprotein</keyword>
<dbReference type="GO" id="GO:0003735">
    <property type="term" value="F:structural constituent of ribosome"/>
    <property type="evidence" value="ECO:0007669"/>
    <property type="project" value="InterPro"/>
</dbReference>
<dbReference type="InterPro" id="IPR001911">
    <property type="entry name" value="Ribosomal_bS21"/>
</dbReference>
<dbReference type="InterPro" id="IPR038380">
    <property type="entry name" value="Ribosomal_bS21_sf"/>
</dbReference>
<dbReference type="GO" id="GO:1990904">
    <property type="term" value="C:ribonucleoprotein complex"/>
    <property type="evidence" value="ECO:0007669"/>
    <property type="project" value="UniProtKB-KW"/>
</dbReference>
<keyword evidence="2 5" id="KW-0689">Ribosomal protein</keyword>
<evidence type="ECO:0000256" key="2">
    <source>
        <dbReference type="ARBA" id="ARBA00022980"/>
    </source>
</evidence>
<proteinExistence type="inferred from homology"/>
<gene>
    <name evidence="5" type="primary">rpsU</name>
    <name evidence="5" type="ORF">COT04_02620</name>
</gene>
<evidence type="ECO:0000256" key="1">
    <source>
        <dbReference type="ARBA" id="ARBA00006640"/>
    </source>
</evidence>
<comment type="similarity">
    <text evidence="1">Belongs to the bacterial ribosomal protein bS21 family.</text>
</comment>
<evidence type="ECO:0000256" key="3">
    <source>
        <dbReference type="ARBA" id="ARBA00023274"/>
    </source>
</evidence>
<name>A0A2M6YPC7_9BACT</name>
<dbReference type="NCBIfam" id="TIGR00030">
    <property type="entry name" value="S21p"/>
    <property type="match status" value="1"/>
</dbReference>
<dbReference type="Proteomes" id="UP000229559">
    <property type="component" value="Unassembled WGS sequence"/>
</dbReference>
<dbReference type="Pfam" id="PF01165">
    <property type="entry name" value="Ribosomal_S21"/>
    <property type="match status" value="1"/>
</dbReference>
<sequence length="60" mass="7170">MATVVRKAPGDTEDKLIAKFRKKVIAEQLLDEMKEREFYKPPSVRKKEKLAVIRRSRKRR</sequence>
<dbReference type="EMBL" id="PEXA01000070">
    <property type="protein sequence ID" value="PIU32963.1"/>
    <property type="molecule type" value="Genomic_DNA"/>
</dbReference>
<accession>A0A2M6YPC7</accession>
<comment type="caution">
    <text evidence="5">The sequence shown here is derived from an EMBL/GenBank/DDBJ whole genome shotgun (WGS) entry which is preliminary data.</text>
</comment>
<dbReference type="GO" id="GO:0005840">
    <property type="term" value="C:ribosome"/>
    <property type="evidence" value="ECO:0007669"/>
    <property type="project" value="UniProtKB-KW"/>
</dbReference>
<dbReference type="AlphaFoldDB" id="A0A2M6YPC7"/>
<dbReference type="GO" id="GO:0006412">
    <property type="term" value="P:translation"/>
    <property type="evidence" value="ECO:0007669"/>
    <property type="project" value="InterPro"/>
</dbReference>
<organism evidence="5 6">
    <name type="scientific">Candidatus Shapirobacteria bacterium CG07_land_8_20_14_0_80_39_12</name>
    <dbReference type="NCBI Taxonomy" id="1974480"/>
    <lineage>
        <taxon>Bacteria</taxon>
        <taxon>Candidatus Shapironibacteriota</taxon>
    </lineage>
</organism>